<dbReference type="RefSeq" id="WP_107494216.1">
    <property type="nucleotide sequence ID" value="NZ_PZKC01000011.1"/>
</dbReference>
<gene>
    <name evidence="10" type="ORF">C8261_13355</name>
</gene>
<dbReference type="AlphaFoldDB" id="A0A2T4ID83"/>
<reference evidence="10 11" key="1">
    <citation type="submission" date="2018-03" db="EMBL/GenBank/DDBJ databases">
        <authorList>
            <person name="Keele B.F."/>
        </authorList>
    </citation>
    <scope>NUCLEOTIDE SEQUENCE [LARGE SCALE GENOMIC DNA]</scope>
    <source>
        <strain evidence="10 11">D20</strain>
    </source>
</reference>
<evidence type="ECO:0000256" key="2">
    <source>
        <dbReference type="ARBA" id="ARBA00022475"/>
    </source>
</evidence>
<dbReference type="OrthoDB" id="8521102at2"/>
<dbReference type="SUPFAM" id="SSF48452">
    <property type="entry name" value="TPR-like"/>
    <property type="match status" value="1"/>
</dbReference>
<evidence type="ECO:0000256" key="5">
    <source>
        <dbReference type="ARBA" id="ARBA00023136"/>
    </source>
</evidence>
<evidence type="ECO:0000256" key="7">
    <source>
        <dbReference type="ARBA" id="ARBA00024197"/>
    </source>
</evidence>
<accession>A0A2T4ID83</accession>
<feature type="domain" description="Ancillary SecYEG translocon subunit/Cell division coordinator CpoB TPR" evidence="9">
    <location>
        <begin position="16"/>
        <end position="213"/>
    </location>
</feature>
<comment type="subcellular location">
    <subcellularLocation>
        <location evidence="1">Cell membrane</location>
        <topology evidence="1">Single-pass type II membrane protein</topology>
    </subcellularLocation>
</comment>
<dbReference type="GO" id="GO:0044877">
    <property type="term" value="F:protein-containing complex binding"/>
    <property type="evidence" value="ECO:0007669"/>
    <property type="project" value="InterPro"/>
</dbReference>
<organism evidence="10 11">
    <name type="scientific">Pseudothauera lacus</name>
    <dbReference type="NCBI Taxonomy" id="2136175"/>
    <lineage>
        <taxon>Bacteria</taxon>
        <taxon>Pseudomonadati</taxon>
        <taxon>Pseudomonadota</taxon>
        <taxon>Betaproteobacteria</taxon>
        <taxon>Rhodocyclales</taxon>
        <taxon>Zoogloeaceae</taxon>
        <taxon>Pseudothauera</taxon>
    </lineage>
</organism>
<keyword evidence="2" id="KW-1003">Cell membrane</keyword>
<dbReference type="Pfam" id="PF09976">
    <property type="entry name" value="TPR_21"/>
    <property type="match status" value="1"/>
</dbReference>
<dbReference type="Gene3D" id="1.25.40.10">
    <property type="entry name" value="Tetratricopeptide repeat domain"/>
    <property type="match status" value="1"/>
</dbReference>
<keyword evidence="3" id="KW-0812">Transmembrane</keyword>
<dbReference type="PANTHER" id="PTHR38035:SF1">
    <property type="entry name" value="ANCILLARY SECYEG TRANSLOCON SUBUNIT"/>
    <property type="match status" value="1"/>
</dbReference>
<name>A0A2T4ID83_9RHOO</name>
<reference evidence="10 11" key="2">
    <citation type="submission" date="2018-04" db="EMBL/GenBank/DDBJ databases">
        <title>Thauera lacus sp. nov., isolated from an saline lake in Inner Mongolia, China.</title>
        <authorList>
            <person name="Liang Q.-Y."/>
        </authorList>
    </citation>
    <scope>NUCLEOTIDE SEQUENCE [LARGE SCALE GENOMIC DNA]</scope>
    <source>
        <strain evidence="10 11">D20</strain>
    </source>
</reference>
<dbReference type="PANTHER" id="PTHR38035">
    <property type="entry name" value="UPF0070 PROTEIN YFGM"/>
    <property type="match status" value="1"/>
</dbReference>
<evidence type="ECO:0000313" key="11">
    <source>
        <dbReference type="Proteomes" id="UP000241193"/>
    </source>
</evidence>
<evidence type="ECO:0000256" key="4">
    <source>
        <dbReference type="ARBA" id="ARBA00022989"/>
    </source>
</evidence>
<comment type="caution">
    <text evidence="10">The sequence shown here is derived from an EMBL/GenBank/DDBJ whole genome shotgun (WGS) entry which is preliminary data.</text>
</comment>
<dbReference type="EMBL" id="PZKC01000011">
    <property type="protein sequence ID" value="PTD95696.1"/>
    <property type="molecule type" value="Genomic_DNA"/>
</dbReference>
<dbReference type="GO" id="GO:0005886">
    <property type="term" value="C:plasma membrane"/>
    <property type="evidence" value="ECO:0007669"/>
    <property type="project" value="UniProtKB-SubCell"/>
</dbReference>
<proteinExistence type="inferred from homology"/>
<evidence type="ECO:0000256" key="6">
    <source>
        <dbReference type="ARBA" id="ARBA00023186"/>
    </source>
</evidence>
<protein>
    <recommendedName>
        <fullName evidence="8">Ancillary SecYEG translocon subunit</fullName>
    </recommendedName>
</protein>
<evidence type="ECO:0000256" key="3">
    <source>
        <dbReference type="ARBA" id="ARBA00022692"/>
    </source>
</evidence>
<keyword evidence="11" id="KW-1185">Reference proteome</keyword>
<keyword evidence="6" id="KW-0143">Chaperone</keyword>
<keyword evidence="4" id="KW-1133">Transmembrane helix</keyword>
<evidence type="ECO:0000256" key="1">
    <source>
        <dbReference type="ARBA" id="ARBA00004401"/>
    </source>
</evidence>
<evidence type="ECO:0000256" key="8">
    <source>
        <dbReference type="ARBA" id="ARBA00024235"/>
    </source>
</evidence>
<dbReference type="PIRSF" id="PIRSF006170">
    <property type="entry name" value="YfgM"/>
    <property type="match status" value="1"/>
</dbReference>
<dbReference type="InterPro" id="IPR018704">
    <property type="entry name" value="SecYEG/CpoB_TPR"/>
</dbReference>
<sequence>MAVYDLEEQEQISEIKAWWEQYGKLVTALAVAAAVASVSWQGWRWYENKQAAEAGALFHAVQQAVEKGETQRAREATGELIGRYGRTTYPQLAALLSAATHFERGDLVNARSQLEWAAEQGRDEVLRDIARLRLATLMLHEGKADEALAQLARDPAPALQGRFADLRGDVLLALGRGSEARTAYQAALDGFAGEVEGAATMREVVRIKLEAVEG</sequence>
<evidence type="ECO:0000313" key="10">
    <source>
        <dbReference type="EMBL" id="PTD95696.1"/>
    </source>
</evidence>
<keyword evidence="5" id="KW-0472">Membrane</keyword>
<dbReference type="InterPro" id="IPR011990">
    <property type="entry name" value="TPR-like_helical_dom_sf"/>
</dbReference>
<dbReference type="Proteomes" id="UP000241193">
    <property type="component" value="Unassembled WGS sequence"/>
</dbReference>
<dbReference type="InterPro" id="IPR026039">
    <property type="entry name" value="YfgM"/>
</dbReference>
<comment type="similarity">
    <text evidence="7">Belongs to the YfgM family.</text>
</comment>
<evidence type="ECO:0000259" key="9">
    <source>
        <dbReference type="Pfam" id="PF09976"/>
    </source>
</evidence>